<proteinExistence type="predicted"/>
<dbReference type="EnsemblMetazoa" id="MESCA004101-RA">
    <property type="protein sequence ID" value="MESCA004101-PA"/>
    <property type="gene ID" value="MESCA004101"/>
</dbReference>
<dbReference type="EMBL" id="CAQQ02030657">
    <property type="status" value="NOT_ANNOTATED_CDS"/>
    <property type="molecule type" value="Genomic_DNA"/>
</dbReference>
<feature type="domain" description="Ion transport" evidence="6">
    <location>
        <begin position="91"/>
        <end position="271"/>
    </location>
</feature>
<dbReference type="Proteomes" id="UP000015102">
    <property type="component" value="Unassembled WGS sequence"/>
</dbReference>
<dbReference type="GO" id="GO:0016020">
    <property type="term" value="C:membrane"/>
    <property type="evidence" value="ECO:0007669"/>
    <property type="project" value="UniProtKB-SubCell"/>
</dbReference>
<feature type="transmembrane region" description="Helical" evidence="5">
    <location>
        <begin position="239"/>
        <end position="262"/>
    </location>
</feature>
<feature type="transmembrane region" description="Helical" evidence="5">
    <location>
        <begin position="80"/>
        <end position="105"/>
    </location>
</feature>
<dbReference type="AlphaFoldDB" id="T1GKS4"/>
<dbReference type="HOGENOM" id="CLU_1009320_0_0_1"/>
<accession>T1GKS4</accession>
<dbReference type="EMBL" id="CAQQ02030662">
    <property type="status" value="NOT_ANNOTATED_CDS"/>
    <property type="molecule type" value="Genomic_DNA"/>
</dbReference>
<dbReference type="InterPro" id="IPR005821">
    <property type="entry name" value="Ion_trans_dom"/>
</dbReference>
<evidence type="ECO:0000256" key="1">
    <source>
        <dbReference type="ARBA" id="ARBA00004141"/>
    </source>
</evidence>
<evidence type="ECO:0000256" key="5">
    <source>
        <dbReference type="SAM" id="Phobius"/>
    </source>
</evidence>
<reference evidence="7" key="2">
    <citation type="submission" date="2015-06" db="UniProtKB">
        <authorList>
            <consortium name="EnsemblMetazoa"/>
        </authorList>
    </citation>
    <scope>IDENTIFICATION</scope>
</reference>
<evidence type="ECO:0000313" key="8">
    <source>
        <dbReference type="Proteomes" id="UP000015102"/>
    </source>
</evidence>
<dbReference type="Gene3D" id="1.10.287.70">
    <property type="match status" value="1"/>
</dbReference>
<keyword evidence="4 5" id="KW-0472">Membrane</keyword>
<evidence type="ECO:0000256" key="3">
    <source>
        <dbReference type="ARBA" id="ARBA00022989"/>
    </source>
</evidence>
<dbReference type="EMBL" id="CAQQ02030661">
    <property type="status" value="NOT_ANNOTATED_CDS"/>
    <property type="molecule type" value="Genomic_DNA"/>
</dbReference>
<evidence type="ECO:0000256" key="4">
    <source>
        <dbReference type="ARBA" id="ARBA00023136"/>
    </source>
</evidence>
<evidence type="ECO:0000313" key="7">
    <source>
        <dbReference type="EnsemblMetazoa" id="MESCA004101-PA"/>
    </source>
</evidence>
<dbReference type="Pfam" id="PF00520">
    <property type="entry name" value="Ion_trans"/>
    <property type="match status" value="1"/>
</dbReference>
<dbReference type="PANTHER" id="PTHR45816:SF4">
    <property type="entry name" value="RYR_IP3R HOMOLOGY ASSOCIATED DOMAIN-CONTAINING PROTEIN"/>
    <property type="match status" value="1"/>
</dbReference>
<evidence type="ECO:0000259" key="6">
    <source>
        <dbReference type="Pfam" id="PF00520"/>
    </source>
</evidence>
<protein>
    <recommendedName>
        <fullName evidence="6">Ion transport domain-containing protein</fullName>
    </recommendedName>
</protein>
<evidence type="ECO:0000256" key="2">
    <source>
        <dbReference type="ARBA" id="ARBA00022692"/>
    </source>
</evidence>
<name>T1GKS4_MEGSC</name>
<keyword evidence="8" id="KW-1185">Reference proteome</keyword>
<dbReference type="GO" id="GO:0006816">
    <property type="term" value="P:calcium ion transport"/>
    <property type="evidence" value="ECO:0007669"/>
    <property type="project" value="InterPro"/>
</dbReference>
<comment type="subcellular location">
    <subcellularLocation>
        <location evidence="1">Membrane</location>
        <topology evidence="1">Multi-pass membrane protein</topology>
    </subcellularLocation>
</comment>
<keyword evidence="3 5" id="KW-1133">Transmembrane helix</keyword>
<dbReference type="EMBL" id="CAQQ02030660">
    <property type="status" value="NOT_ANNOTATED_CDS"/>
    <property type="molecule type" value="Genomic_DNA"/>
</dbReference>
<dbReference type="InterPro" id="IPR015925">
    <property type="entry name" value="Ryanodine_IP3_receptor"/>
</dbReference>
<organism evidence="7 8">
    <name type="scientific">Megaselia scalaris</name>
    <name type="common">Humpbacked fly</name>
    <name type="synonym">Phora scalaris</name>
    <dbReference type="NCBI Taxonomy" id="36166"/>
    <lineage>
        <taxon>Eukaryota</taxon>
        <taxon>Metazoa</taxon>
        <taxon>Ecdysozoa</taxon>
        <taxon>Arthropoda</taxon>
        <taxon>Hexapoda</taxon>
        <taxon>Insecta</taxon>
        <taxon>Pterygota</taxon>
        <taxon>Neoptera</taxon>
        <taxon>Endopterygota</taxon>
        <taxon>Diptera</taxon>
        <taxon>Brachycera</taxon>
        <taxon>Muscomorpha</taxon>
        <taxon>Platypezoidea</taxon>
        <taxon>Phoridae</taxon>
        <taxon>Megaseliini</taxon>
        <taxon>Megaselia</taxon>
    </lineage>
</organism>
<dbReference type="GO" id="GO:0005216">
    <property type="term" value="F:monoatomic ion channel activity"/>
    <property type="evidence" value="ECO:0007669"/>
    <property type="project" value="InterPro"/>
</dbReference>
<dbReference type="EMBL" id="CAQQ02030659">
    <property type="status" value="NOT_ANNOTATED_CDS"/>
    <property type="molecule type" value="Genomic_DNA"/>
</dbReference>
<reference evidence="8" key="1">
    <citation type="submission" date="2013-02" db="EMBL/GenBank/DDBJ databases">
        <authorList>
            <person name="Hughes D."/>
        </authorList>
    </citation>
    <scope>NUCLEOTIDE SEQUENCE</scope>
    <source>
        <strain>Durham</strain>
        <strain evidence="8">NC isolate 2 -- Noor lab</strain>
    </source>
</reference>
<sequence length="276" mass="30555">MLFSLALVITLPRESGVRTLVGSIILRLIFLIGPEPTLWLLGSVMVAMKLVHFLSIMGNQGTFEKNIIKNLTDFQLLYHLGYIGFCLCGLFVHPFFYSLLLFDVVYREETLLNVIRSVTRNGRSIVLTAVLALILVYLFSIIGYMFFKDDFLVPVDDDASTSSSSETLTNHVTGTIMSKEDGSCAASGEASVGDTKERSCDSLIMCIVTTLNQGLRNGGGIGDILRAPSSKEILFPARVIYDLLFFFIVIIIVLNLIFGVIIDTFADLRSENNKKN</sequence>
<dbReference type="EMBL" id="CAQQ02030658">
    <property type="status" value="NOT_ANNOTATED_CDS"/>
    <property type="molecule type" value="Genomic_DNA"/>
</dbReference>
<dbReference type="STRING" id="36166.T1GKS4"/>
<dbReference type="PANTHER" id="PTHR45816">
    <property type="entry name" value="MIR DOMAIN-CONTAINING PROTEIN"/>
    <property type="match status" value="1"/>
</dbReference>
<feature type="transmembrane region" description="Helical" evidence="5">
    <location>
        <begin position="125"/>
        <end position="147"/>
    </location>
</feature>
<keyword evidence="2 5" id="KW-0812">Transmembrane</keyword>
<dbReference type="EMBL" id="CAQQ02030663">
    <property type="status" value="NOT_ANNOTATED_CDS"/>
    <property type="molecule type" value="Genomic_DNA"/>
</dbReference>